<comment type="caution">
    <text evidence="1">The sequence shown here is derived from an EMBL/GenBank/DDBJ whole genome shotgun (WGS) entry which is preliminary data.</text>
</comment>
<dbReference type="Proteomes" id="UP000823775">
    <property type="component" value="Unassembled WGS sequence"/>
</dbReference>
<proteinExistence type="predicted"/>
<keyword evidence="2" id="KW-1185">Reference proteome</keyword>
<gene>
    <name evidence="1" type="ORF">HAX54_017848</name>
</gene>
<name>A0ABS8ULB9_DATST</name>
<sequence length="197" mass="21453">MKKKEVARRGEVVWRLLWRWSELGLGFNGVSTEKMSEWESHHNKALGLSNPLKFELRAKEVDGIGSWLVNILPEVVAPGGRMIRLSDKVSDVTYHRALVVGEGCAGAEQEEVKFQLEWEDSDDQGGNGAGAGPSGPFGPFECMIWRRKEKGMLSGQVAGMDVKGDEEPLKDLSSTLETPKGVQGGCLGVLFPEGAGQ</sequence>
<evidence type="ECO:0000313" key="1">
    <source>
        <dbReference type="EMBL" id="MCD9559687.1"/>
    </source>
</evidence>
<evidence type="ECO:0000313" key="2">
    <source>
        <dbReference type="Proteomes" id="UP000823775"/>
    </source>
</evidence>
<dbReference type="EMBL" id="JACEIK010002190">
    <property type="protein sequence ID" value="MCD9559687.1"/>
    <property type="molecule type" value="Genomic_DNA"/>
</dbReference>
<protein>
    <submittedName>
        <fullName evidence="1">Uncharacterized protein</fullName>
    </submittedName>
</protein>
<reference evidence="1 2" key="1">
    <citation type="journal article" date="2021" name="BMC Genomics">
        <title>Datura genome reveals duplications of psychoactive alkaloid biosynthetic genes and high mutation rate following tissue culture.</title>
        <authorList>
            <person name="Rajewski A."/>
            <person name="Carter-House D."/>
            <person name="Stajich J."/>
            <person name="Litt A."/>
        </authorList>
    </citation>
    <scope>NUCLEOTIDE SEQUENCE [LARGE SCALE GENOMIC DNA]</scope>
    <source>
        <strain evidence="1">AR-01</strain>
    </source>
</reference>
<organism evidence="1 2">
    <name type="scientific">Datura stramonium</name>
    <name type="common">Jimsonweed</name>
    <name type="synonym">Common thornapple</name>
    <dbReference type="NCBI Taxonomy" id="4076"/>
    <lineage>
        <taxon>Eukaryota</taxon>
        <taxon>Viridiplantae</taxon>
        <taxon>Streptophyta</taxon>
        <taxon>Embryophyta</taxon>
        <taxon>Tracheophyta</taxon>
        <taxon>Spermatophyta</taxon>
        <taxon>Magnoliopsida</taxon>
        <taxon>eudicotyledons</taxon>
        <taxon>Gunneridae</taxon>
        <taxon>Pentapetalae</taxon>
        <taxon>asterids</taxon>
        <taxon>lamiids</taxon>
        <taxon>Solanales</taxon>
        <taxon>Solanaceae</taxon>
        <taxon>Solanoideae</taxon>
        <taxon>Datureae</taxon>
        <taxon>Datura</taxon>
    </lineage>
</organism>
<accession>A0ABS8ULB9</accession>